<evidence type="ECO:0000256" key="1">
    <source>
        <dbReference type="SAM" id="MobiDB-lite"/>
    </source>
</evidence>
<evidence type="ECO:0000313" key="2">
    <source>
        <dbReference type="EMBL" id="KZW03667.1"/>
    </source>
</evidence>
<dbReference type="Proteomes" id="UP000077266">
    <property type="component" value="Unassembled WGS sequence"/>
</dbReference>
<gene>
    <name evidence="2" type="ORF">EXIGLDRAFT_155240</name>
</gene>
<keyword evidence="3" id="KW-1185">Reference proteome</keyword>
<reference evidence="2 3" key="1">
    <citation type="journal article" date="2016" name="Mol. Biol. Evol.">
        <title>Comparative Genomics of Early-Diverging Mushroom-Forming Fungi Provides Insights into the Origins of Lignocellulose Decay Capabilities.</title>
        <authorList>
            <person name="Nagy L.G."/>
            <person name="Riley R."/>
            <person name="Tritt A."/>
            <person name="Adam C."/>
            <person name="Daum C."/>
            <person name="Floudas D."/>
            <person name="Sun H."/>
            <person name="Yadav J.S."/>
            <person name="Pangilinan J."/>
            <person name="Larsson K.H."/>
            <person name="Matsuura K."/>
            <person name="Barry K."/>
            <person name="Labutti K."/>
            <person name="Kuo R."/>
            <person name="Ohm R.A."/>
            <person name="Bhattacharya S.S."/>
            <person name="Shirouzu T."/>
            <person name="Yoshinaga Y."/>
            <person name="Martin F.M."/>
            <person name="Grigoriev I.V."/>
            <person name="Hibbett D.S."/>
        </authorList>
    </citation>
    <scope>NUCLEOTIDE SEQUENCE [LARGE SCALE GENOMIC DNA]</scope>
    <source>
        <strain evidence="2 3">HHB12029</strain>
    </source>
</reference>
<accession>A0A165QIF8</accession>
<protein>
    <submittedName>
        <fullName evidence="2">Uncharacterized protein</fullName>
    </submittedName>
</protein>
<feature type="compositionally biased region" description="Low complexity" evidence="1">
    <location>
        <begin position="68"/>
        <end position="78"/>
    </location>
</feature>
<dbReference type="AlphaFoldDB" id="A0A165QIF8"/>
<dbReference type="InParanoid" id="A0A165QIF8"/>
<feature type="compositionally biased region" description="Low complexity" evidence="1">
    <location>
        <begin position="43"/>
        <end position="58"/>
    </location>
</feature>
<evidence type="ECO:0000313" key="3">
    <source>
        <dbReference type="Proteomes" id="UP000077266"/>
    </source>
</evidence>
<proteinExistence type="predicted"/>
<feature type="region of interest" description="Disordered" evidence="1">
    <location>
        <begin position="27"/>
        <end position="114"/>
    </location>
</feature>
<sequence>MTLLVLYRHMYAMETLRVFLMPSASSSSAVTWPTSLHFRRSAPRATRSTASARSTTRPMVTPPRERSGTPSPTVTATSTRRRSPSSSEALCNTFATARRRRTSTSTTPLPCRRA</sequence>
<name>A0A165QIF8_EXIGL</name>
<dbReference type="EMBL" id="KV425883">
    <property type="protein sequence ID" value="KZW03667.1"/>
    <property type="molecule type" value="Genomic_DNA"/>
</dbReference>
<organism evidence="2 3">
    <name type="scientific">Exidia glandulosa HHB12029</name>
    <dbReference type="NCBI Taxonomy" id="1314781"/>
    <lineage>
        <taxon>Eukaryota</taxon>
        <taxon>Fungi</taxon>
        <taxon>Dikarya</taxon>
        <taxon>Basidiomycota</taxon>
        <taxon>Agaricomycotina</taxon>
        <taxon>Agaricomycetes</taxon>
        <taxon>Auriculariales</taxon>
        <taxon>Exidiaceae</taxon>
        <taxon>Exidia</taxon>
    </lineage>
</organism>